<dbReference type="EMBL" id="CP016634">
    <property type="protein sequence ID" value="ANY86000.1"/>
    <property type="molecule type" value="Genomic_DNA"/>
</dbReference>
<evidence type="ECO:0000313" key="1">
    <source>
        <dbReference type="EMBL" id="ANY86000.1"/>
    </source>
</evidence>
<dbReference type="Pfam" id="PF02413">
    <property type="entry name" value="Caudo_TAP"/>
    <property type="match status" value="1"/>
</dbReference>
<reference evidence="1" key="1">
    <citation type="submission" date="2016-07" db="EMBL/GenBank/DDBJ databases">
        <title>New class B carbapenemase carried by novel plasmid in Pseudomonas putida enviromental strain in eastern Amazonia.</title>
        <authorList>
            <person name="Souza C.O."/>
            <person name="Lima K.V."/>
            <person name="Brasiliense D.M."/>
            <person name="Perez-Chaparro P.J."/>
            <person name="Mamizuka E.M."/>
            <person name="Lima M.O."/>
            <person name="Lima L.N."/>
            <person name="McCulloch J.A."/>
        </authorList>
    </citation>
    <scope>NUCLEOTIDE SEQUENCE [LARGE SCALE GENOMIC DNA]</scope>
    <source>
        <strain evidence="1">IEC33019</strain>
    </source>
</reference>
<organism evidence="1">
    <name type="scientific">Pseudomonas putida</name>
    <name type="common">Arthrobacter siderocapsulatus</name>
    <dbReference type="NCBI Taxonomy" id="303"/>
    <lineage>
        <taxon>Bacteria</taxon>
        <taxon>Pseudomonadati</taxon>
        <taxon>Pseudomonadota</taxon>
        <taxon>Gammaproteobacteria</taxon>
        <taxon>Pseudomonadales</taxon>
        <taxon>Pseudomonadaceae</taxon>
        <taxon>Pseudomonas</taxon>
    </lineage>
</organism>
<protein>
    <submittedName>
        <fullName evidence="1">Caudovirales tail fiber assembly protein</fullName>
    </submittedName>
</protein>
<dbReference type="InterPro" id="IPR051220">
    <property type="entry name" value="TFA_Chaperone"/>
</dbReference>
<gene>
    <name evidence="1" type="ORF">IEC33019_0396</name>
</gene>
<accession>A0A1B2F174</accession>
<dbReference type="PANTHER" id="PTHR34413:SF2">
    <property type="entry name" value="PROPHAGE TAIL FIBER ASSEMBLY PROTEIN HOMOLOG TFAE-RELATED"/>
    <property type="match status" value="1"/>
</dbReference>
<name>A0A1B2F174_PSEPU</name>
<dbReference type="RefSeq" id="WP_099592945.1">
    <property type="nucleotide sequence ID" value="NZ_CP016634.1"/>
</dbReference>
<dbReference type="InterPro" id="IPR003458">
    <property type="entry name" value="Phage_T4_Gp38_tail_assem"/>
</dbReference>
<dbReference type="AlphaFoldDB" id="A0A1B2F174"/>
<dbReference type="PANTHER" id="PTHR34413">
    <property type="entry name" value="PROPHAGE TAIL FIBER ASSEMBLY PROTEIN HOMOLOG TFAE-RELATED-RELATED"/>
    <property type="match status" value="1"/>
</dbReference>
<sequence length="183" mass="19934">MYIYLIDNAGALTGPVELPVIPGLGTQLPSNAVELAELLSEPSEGHAWALIDDQAQQLVDHRGTVYRTDTGAAEAWGLLGDLPAGLTLKPWPGEFYVWGGGDWVLDEVAQLNDKAADALVERDSRLREATLRIAPLQDAVDLGEATSQEEALLVLWKKYRVALNRIQDQPGYPNEITWPAPPA</sequence>
<proteinExistence type="predicted"/>